<feature type="transmembrane region" description="Helical" evidence="7">
    <location>
        <begin position="154"/>
        <end position="178"/>
    </location>
</feature>
<feature type="domain" description="Amino acid permease/ SLC12A" evidence="8">
    <location>
        <begin position="46"/>
        <end position="512"/>
    </location>
</feature>
<evidence type="ECO:0000256" key="7">
    <source>
        <dbReference type="SAM" id="Phobius"/>
    </source>
</evidence>
<dbReference type="InterPro" id="IPR050524">
    <property type="entry name" value="APC_YAT"/>
</dbReference>
<dbReference type="Pfam" id="PF00324">
    <property type="entry name" value="AA_permease"/>
    <property type="match status" value="1"/>
</dbReference>
<keyword evidence="3 7" id="KW-0812">Transmembrane</keyword>
<name>A0A9N9YT82_9HYPO</name>
<feature type="non-terminal residue" evidence="9">
    <location>
        <position position="1"/>
    </location>
</feature>
<evidence type="ECO:0000256" key="4">
    <source>
        <dbReference type="ARBA" id="ARBA00022970"/>
    </source>
</evidence>
<feature type="transmembrane region" description="Helical" evidence="7">
    <location>
        <begin position="278"/>
        <end position="299"/>
    </location>
</feature>
<feature type="transmembrane region" description="Helical" evidence="7">
    <location>
        <begin position="190"/>
        <end position="208"/>
    </location>
</feature>
<dbReference type="PANTHER" id="PTHR43341:SF9">
    <property type="entry name" value="DICARBOXYLIC AMINO ACID PERMEASE"/>
    <property type="match status" value="1"/>
</dbReference>
<keyword evidence="10" id="KW-1185">Reference proteome</keyword>
<evidence type="ECO:0000313" key="9">
    <source>
        <dbReference type="EMBL" id="CAH0027969.1"/>
    </source>
</evidence>
<protein>
    <recommendedName>
        <fullName evidence="8">Amino acid permease/ SLC12A domain-containing protein</fullName>
    </recommendedName>
</protein>
<dbReference type="AlphaFoldDB" id="A0A9N9YT82"/>
<dbReference type="PROSITE" id="PS00218">
    <property type="entry name" value="AMINO_ACID_PERMEASE_1"/>
    <property type="match status" value="1"/>
</dbReference>
<keyword evidence="2" id="KW-0813">Transport</keyword>
<feature type="transmembrane region" description="Helical" evidence="7">
    <location>
        <begin position="481"/>
        <end position="501"/>
    </location>
</feature>
<feature type="transmembrane region" description="Helical" evidence="7">
    <location>
        <begin position="76"/>
        <end position="94"/>
    </location>
</feature>
<proteinExistence type="predicted"/>
<reference evidence="9" key="1">
    <citation type="submission" date="2021-10" db="EMBL/GenBank/DDBJ databases">
        <authorList>
            <person name="Piombo E."/>
        </authorList>
    </citation>
    <scope>NUCLEOTIDE SEQUENCE</scope>
</reference>
<dbReference type="Gene3D" id="1.20.1740.10">
    <property type="entry name" value="Amino acid/polyamine transporter I"/>
    <property type="match status" value="1"/>
</dbReference>
<dbReference type="EMBL" id="CABFNQ020000730">
    <property type="protein sequence ID" value="CAH0027969.1"/>
    <property type="molecule type" value="Genomic_DNA"/>
</dbReference>
<evidence type="ECO:0000259" key="8">
    <source>
        <dbReference type="Pfam" id="PF00324"/>
    </source>
</evidence>
<gene>
    <name evidence="9" type="ORF">CRHIZ90672A_00001943</name>
</gene>
<feature type="transmembrane region" description="Helical" evidence="7">
    <location>
        <begin position="47"/>
        <end position="69"/>
    </location>
</feature>
<evidence type="ECO:0000256" key="2">
    <source>
        <dbReference type="ARBA" id="ARBA00022448"/>
    </source>
</evidence>
<comment type="subcellular location">
    <subcellularLocation>
        <location evidence="1">Membrane</location>
        <topology evidence="1">Multi-pass membrane protein</topology>
    </subcellularLocation>
</comment>
<keyword evidence="5 7" id="KW-1133">Transmembrane helix</keyword>
<feature type="transmembrane region" description="Helical" evidence="7">
    <location>
        <begin position="408"/>
        <end position="431"/>
    </location>
</feature>
<dbReference type="GO" id="GO:0015171">
    <property type="term" value="F:amino acid transmembrane transporter activity"/>
    <property type="evidence" value="ECO:0007669"/>
    <property type="project" value="TreeGrafter"/>
</dbReference>
<organism evidence="9 10">
    <name type="scientific">Clonostachys rhizophaga</name>
    <dbReference type="NCBI Taxonomy" id="160324"/>
    <lineage>
        <taxon>Eukaryota</taxon>
        <taxon>Fungi</taxon>
        <taxon>Dikarya</taxon>
        <taxon>Ascomycota</taxon>
        <taxon>Pezizomycotina</taxon>
        <taxon>Sordariomycetes</taxon>
        <taxon>Hypocreomycetidae</taxon>
        <taxon>Hypocreales</taxon>
        <taxon>Bionectriaceae</taxon>
        <taxon>Clonostachys</taxon>
    </lineage>
</organism>
<dbReference type="OrthoDB" id="3900342at2759"/>
<evidence type="ECO:0000313" key="10">
    <source>
        <dbReference type="Proteomes" id="UP000696573"/>
    </source>
</evidence>
<dbReference type="PIRSF" id="PIRSF006060">
    <property type="entry name" value="AA_transporter"/>
    <property type="match status" value="1"/>
</dbReference>
<dbReference type="GO" id="GO:0016020">
    <property type="term" value="C:membrane"/>
    <property type="evidence" value="ECO:0007669"/>
    <property type="project" value="UniProtKB-SubCell"/>
</dbReference>
<evidence type="ECO:0000256" key="5">
    <source>
        <dbReference type="ARBA" id="ARBA00022989"/>
    </source>
</evidence>
<dbReference type="Proteomes" id="UP000696573">
    <property type="component" value="Unassembled WGS sequence"/>
</dbReference>
<dbReference type="FunFam" id="1.20.1740.10:FF:000006">
    <property type="entry name" value="General amino acid permease"/>
    <property type="match status" value="1"/>
</dbReference>
<dbReference type="InterPro" id="IPR004840">
    <property type="entry name" value="Amino_acid_permease_CS"/>
</dbReference>
<evidence type="ECO:0000256" key="1">
    <source>
        <dbReference type="ARBA" id="ARBA00004141"/>
    </source>
</evidence>
<keyword evidence="4" id="KW-0029">Amino-acid transport</keyword>
<sequence>PLETTHTMAEKTPSMLASEADLGEVRSQQDGTVAEGGLQKSLKDRHLSMIALGGALGTGLLVGTGSALAKTGPAGIFIDFSIIGLTVFCVMAALGEMLSFAPMASGFGGYATRFVDPALGFATGYAYLFKYLLATPNQMAATALIMEFWTQDRINPAVWISIVLVLIIIVNFCGVKVFGEMEFWVSSLKVIILTGVILIMLVLACGGGPTHDVKGFKYWSDPGAFAEYKVKGDVGKFTGVWSTMIQAVYAFGGTELVGVTVAEAKNPRIAMPKAVKMTFFRIAFFYIVSVFLLGMVVPYNSPELAFALTAKTSAAASPFVVAITNAKIRGLDHVINASLLIFVVSSAVSDLYISTRTLYGIACDGKAPKILTRTTKLGVPYVPMIIPLAFTCLSYMSVQAGAKQVFNYLTNMVAIFGMLTWIGILVSHVGFIKATKAQHIPDDRFPYRSPFGLIGSYIALTFLSILILTKSFDVFMGGFDYKGFIVGYIGLPVYLMLLFGYKFWCGTRRVKNSEADLVTGVPTISFAEERARHEVEVHERAKHQTGVVRVIGQVYRRTLAWLF</sequence>
<feature type="transmembrane region" description="Helical" evidence="7">
    <location>
        <begin position="114"/>
        <end position="133"/>
    </location>
</feature>
<dbReference type="PANTHER" id="PTHR43341">
    <property type="entry name" value="AMINO ACID PERMEASE"/>
    <property type="match status" value="1"/>
</dbReference>
<evidence type="ECO:0000256" key="6">
    <source>
        <dbReference type="ARBA" id="ARBA00023136"/>
    </source>
</evidence>
<comment type="caution">
    <text evidence="9">The sequence shown here is derived from an EMBL/GenBank/DDBJ whole genome shotgun (WGS) entry which is preliminary data.</text>
</comment>
<dbReference type="InterPro" id="IPR004841">
    <property type="entry name" value="AA-permease/SLC12A_dom"/>
</dbReference>
<keyword evidence="6 7" id="KW-0472">Membrane</keyword>
<feature type="transmembrane region" description="Helical" evidence="7">
    <location>
        <begin position="451"/>
        <end position="469"/>
    </location>
</feature>
<feature type="transmembrane region" description="Helical" evidence="7">
    <location>
        <begin position="374"/>
        <end position="396"/>
    </location>
</feature>
<evidence type="ECO:0000256" key="3">
    <source>
        <dbReference type="ARBA" id="ARBA00022692"/>
    </source>
</evidence>
<feature type="transmembrane region" description="Helical" evidence="7">
    <location>
        <begin position="334"/>
        <end position="353"/>
    </location>
</feature>
<accession>A0A9N9YT82</accession>